<name>A0A192A1C9_9RALS</name>
<dbReference type="RefSeq" id="WP_064805839.1">
    <property type="nucleotide sequence ID" value="NZ_CP016022.1"/>
</dbReference>
<evidence type="ECO:0000313" key="1">
    <source>
        <dbReference type="EMBL" id="ANJ74138.1"/>
    </source>
</evidence>
<protein>
    <submittedName>
        <fullName evidence="1">Uncharacterized protein</fullName>
    </submittedName>
</protein>
<proteinExistence type="predicted"/>
<sequence>MLSIDEMARRHNVSIYRLRALQVATIPVDCTKRVDVGFYAKEKARLINPLSFLTKAEIRPGLFAYGKQAPSLAQAVAADGELCNALDTLLTNYAWAIEWNDASLQARVNTWKATIDGDSTGGERFLSNLETVARRLGDVSNGRSQVVARLSPLAFGPTWFRKRAMLGGFSAGLVIVVMLLFVAGSVR</sequence>
<gene>
    <name evidence="1" type="ORF">A9Y76_17515</name>
</gene>
<dbReference type="GeneID" id="61527827"/>
<dbReference type="EMBL" id="CP016022">
    <property type="protein sequence ID" value="ANJ74138.1"/>
    <property type="molecule type" value="Genomic_DNA"/>
</dbReference>
<keyword evidence="2" id="KW-1185">Reference proteome</keyword>
<dbReference type="AlphaFoldDB" id="A0A192A1C9"/>
<organism evidence="1 2">
    <name type="scientific">Ralstonia insidiosa</name>
    <dbReference type="NCBI Taxonomy" id="190721"/>
    <lineage>
        <taxon>Bacteria</taxon>
        <taxon>Pseudomonadati</taxon>
        <taxon>Pseudomonadota</taxon>
        <taxon>Betaproteobacteria</taxon>
        <taxon>Burkholderiales</taxon>
        <taxon>Burkholderiaceae</taxon>
        <taxon>Ralstonia</taxon>
    </lineage>
</organism>
<evidence type="ECO:0000313" key="2">
    <source>
        <dbReference type="Proteomes" id="UP000078572"/>
    </source>
</evidence>
<accession>A0A192A1C9</accession>
<dbReference type="Proteomes" id="UP000078572">
    <property type="component" value="Chromosome 1"/>
</dbReference>
<dbReference type="OrthoDB" id="8926174at2"/>
<reference evidence="2" key="1">
    <citation type="submission" date="2016-06" db="EMBL/GenBank/DDBJ databases">
        <authorList>
            <person name="Xu Y."/>
            <person name="Nagy A."/>
            <person name="Yan X."/>
            <person name="Kim S.W."/>
            <person name="Haley B."/>
            <person name="Liu N.T."/>
            <person name="Nou X."/>
        </authorList>
    </citation>
    <scope>NUCLEOTIDE SEQUENCE [LARGE SCALE GENOMIC DNA]</scope>
    <source>
        <strain evidence="2">ATCC 49129</strain>
    </source>
</reference>